<name>A0A9X0CLY2_9CNID</name>
<organism evidence="1 2">
    <name type="scientific">Desmophyllum pertusum</name>
    <dbReference type="NCBI Taxonomy" id="174260"/>
    <lineage>
        <taxon>Eukaryota</taxon>
        <taxon>Metazoa</taxon>
        <taxon>Cnidaria</taxon>
        <taxon>Anthozoa</taxon>
        <taxon>Hexacorallia</taxon>
        <taxon>Scleractinia</taxon>
        <taxon>Caryophylliina</taxon>
        <taxon>Caryophylliidae</taxon>
        <taxon>Desmophyllum</taxon>
    </lineage>
</organism>
<sequence length="283" mass="32516">MDSKMKRGMSVDIRNLFISICFFVCIIIGLAKAVGLLVRKIYAYEPGTHRLRRTSENVGSRRLKKTAQGKNKTLTYKERNNASIRDESRRVKDTVRTIYLQPPPVEELTSRNPISTHAPGRLLSGINVKRKLVNGHTIPEGEDFSVWERRRKRYLHFVRIVNALLFVPQKIYAYVRHKLEELQDGYLHNMTDLAYMYMEPTLILKGADSIDLKNITANSETVDSGNQRQEQNGKNPSYYVYFVSCSIVLEVLCRSSAPMSQLSFTSETRNKTAKYPQVLVYDA</sequence>
<evidence type="ECO:0000313" key="2">
    <source>
        <dbReference type="Proteomes" id="UP001163046"/>
    </source>
</evidence>
<accession>A0A9X0CLY2</accession>
<dbReference type="EMBL" id="MU827304">
    <property type="protein sequence ID" value="KAJ7365010.1"/>
    <property type="molecule type" value="Genomic_DNA"/>
</dbReference>
<dbReference type="Proteomes" id="UP001163046">
    <property type="component" value="Unassembled WGS sequence"/>
</dbReference>
<proteinExistence type="predicted"/>
<dbReference type="AlphaFoldDB" id="A0A9X0CLY2"/>
<evidence type="ECO:0000313" key="1">
    <source>
        <dbReference type="EMBL" id="KAJ7365010.1"/>
    </source>
</evidence>
<comment type="caution">
    <text evidence="1">The sequence shown here is derived from an EMBL/GenBank/DDBJ whole genome shotgun (WGS) entry which is preliminary data.</text>
</comment>
<protein>
    <submittedName>
        <fullName evidence="1">Uncharacterized protein</fullName>
    </submittedName>
</protein>
<gene>
    <name evidence="1" type="ORF">OS493_007647</name>
</gene>
<reference evidence="1" key="1">
    <citation type="submission" date="2023-01" db="EMBL/GenBank/DDBJ databases">
        <title>Genome assembly of the deep-sea coral Lophelia pertusa.</title>
        <authorList>
            <person name="Herrera S."/>
            <person name="Cordes E."/>
        </authorList>
    </citation>
    <scope>NUCLEOTIDE SEQUENCE</scope>
    <source>
        <strain evidence="1">USNM1676648</strain>
        <tissue evidence="1">Polyp</tissue>
    </source>
</reference>
<keyword evidence="2" id="KW-1185">Reference proteome</keyword>